<reference evidence="6 7" key="3">
    <citation type="submission" date="2019-11" db="EMBL/GenBank/DDBJ databases">
        <title>Type strains purchased from KCTC, JCM and DSMZ.</title>
        <authorList>
            <person name="Lu H."/>
        </authorList>
    </citation>
    <scope>NUCLEOTIDE SEQUENCE [LARGE SCALE GENOMIC DNA]</scope>
    <source>
        <strain evidence="6 7">KCTC 52429</strain>
    </source>
</reference>
<reference evidence="5" key="4">
    <citation type="submission" date="2024-05" db="EMBL/GenBank/DDBJ databases">
        <authorList>
            <person name="Sun Q."/>
            <person name="Zhou Y."/>
        </authorList>
    </citation>
    <scope>NUCLEOTIDE SEQUENCE</scope>
    <source>
        <strain evidence="5">CGMCC 1.15931</strain>
    </source>
</reference>
<comment type="caution">
    <text evidence="6">The sequence shown here is derived from an EMBL/GenBank/DDBJ whole genome shotgun (WGS) entry which is preliminary data.</text>
</comment>
<evidence type="ECO:0000256" key="3">
    <source>
        <dbReference type="ARBA" id="ARBA00022801"/>
    </source>
</evidence>
<keyword evidence="3" id="KW-0378">Hydrolase</keyword>
<dbReference type="OrthoDB" id="6675421at2"/>
<comment type="cofactor">
    <cofactor evidence="1">
        <name>Mg(2+)</name>
        <dbReference type="ChEBI" id="CHEBI:18420"/>
    </cofactor>
</comment>
<dbReference type="InterPro" id="IPR014883">
    <property type="entry name" value="VRR_NUC"/>
</dbReference>
<dbReference type="EMBL" id="WNKZ01000021">
    <property type="protein sequence ID" value="MTV53050.1"/>
    <property type="molecule type" value="Genomic_DNA"/>
</dbReference>
<dbReference type="GO" id="GO:0004518">
    <property type="term" value="F:nuclease activity"/>
    <property type="evidence" value="ECO:0007669"/>
    <property type="project" value="UniProtKB-KW"/>
</dbReference>
<gene>
    <name evidence="5" type="ORF">GCM10011572_31860</name>
    <name evidence="6" type="ORF">GM672_09940</name>
</gene>
<dbReference type="GO" id="GO:0016788">
    <property type="term" value="F:hydrolase activity, acting on ester bonds"/>
    <property type="evidence" value="ECO:0007669"/>
    <property type="project" value="InterPro"/>
</dbReference>
<evidence type="ECO:0000256" key="1">
    <source>
        <dbReference type="ARBA" id="ARBA00001946"/>
    </source>
</evidence>
<reference evidence="8" key="2">
    <citation type="journal article" date="2019" name="Int. J. Syst. Evol. Microbiol.">
        <title>The Global Catalogue of Microorganisms (GCM) 10K type strain sequencing project: providing services to taxonomists for standard genome sequencing and annotation.</title>
        <authorList>
            <consortium name="The Broad Institute Genomics Platform"/>
            <consortium name="The Broad Institute Genome Sequencing Center for Infectious Disease"/>
            <person name="Wu L."/>
            <person name="Ma J."/>
        </authorList>
    </citation>
    <scope>NUCLEOTIDE SEQUENCE [LARGE SCALE GENOMIC DNA]</scope>
    <source>
        <strain evidence="8">CGMCC 1.15931</strain>
    </source>
</reference>
<organism evidence="6 7">
    <name type="scientific">Pseudoduganella buxea</name>
    <dbReference type="NCBI Taxonomy" id="1949069"/>
    <lineage>
        <taxon>Bacteria</taxon>
        <taxon>Pseudomonadati</taxon>
        <taxon>Pseudomonadota</taxon>
        <taxon>Betaproteobacteria</taxon>
        <taxon>Burkholderiales</taxon>
        <taxon>Oxalobacteraceae</taxon>
        <taxon>Telluria group</taxon>
        <taxon>Pseudoduganella</taxon>
    </lineage>
</organism>
<evidence type="ECO:0000313" key="5">
    <source>
        <dbReference type="EMBL" id="GGC07838.1"/>
    </source>
</evidence>
<reference evidence="5" key="1">
    <citation type="journal article" date="2014" name="Int. J. Syst. Evol. Microbiol.">
        <title>Complete genome of a new Firmicutes species belonging to the dominant human colonic microbiota ('Ruminococcus bicirculans') reveals two chromosomes and a selective capacity to utilize plant glucans.</title>
        <authorList>
            <consortium name="NISC Comparative Sequencing Program"/>
            <person name="Wegmann U."/>
            <person name="Louis P."/>
            <person name="Goesmann A."/>
            <person name="Henrissat B."/>
            <person name="Duncan S.H."/>
            <person name="Flint H.J."/>
        </authorList>
    </citation>
    <scope>NUCLEOTIDE SEQUENCE</scope>
    <source>
        <strain evidence="5">CGMCC 1.15931</strain>
    </source>
</reference>
<dbReference type="AlphaFoldDB" id="A0A6I3SV67"/>
<dbReference type="RefSeq" id="WP_155470370.1">
    <property type="nucleotide sequence ID" value="NZ_BMKG01000013.1"/>
</dbReference>
<dbReference type="SMART" id="SM00990">
    <property type="entry name" value="VRR_NUC"/>
    <property type="match status" value="1"/>
</dbReference>
<evidence type="ECO:0000313" key="7">
    <source>
        <dbReference type="Proteomes" id="UP000430634"/>
    </source>
</evidence>
<feature type="domain" description="VRR-NUC" evidence="4">
    <location>
        <begin position="79"/>
        <end position="194"/>
    </location>
</feature>
<sequence length="240" mass="26316">MTAPTTPAPPLATGGMSQDGTTTIVTIHRPELDPADKKVLCSAICKCNAMPSVGVNGQSLKQSCVSNRLKALDAVSRHRTPYKAEVTYDMTKRPPAPIMDKEVETMPRKLWKGWTKTLWPKDPERPVPYEPGVGYTRRPDVVIVIDPMKPPTQDNINKVVEIKFPGDAIRGNQMFDYERIAGDKNKAVRIGPKECDCALQETKKAEVPVEKISIAAAAAMAARIAIAIITRRPPPPVPGW</sequence>
<evidence type="ECO:0000256" key="2">
    <source>
        <dbReference type="ARBA" id="ARBA00022722"/>
    </source>
</evidence>
<proteinExistence type="predicted"/>
<keyword evidence="8" id="KW-1185">Reference proteome</keyword>
<keyword evidence="2" id="KW-0540">Nuclease</keyword>
<dbReference type="Proteomes" id="UP000430634">
    <property type="component" value="Unassembled WGS sequence"/>
</dbReference>
<dbReference type="Pfam" id="PF08774">
    <property type="entry name" value="VRR_NUC"/>
    <property type="match status" value="1"/>
</dbReference>
<accession>A0A6I3SV67</accession>
<name>A0A6I3SV67_9BURK</name>
<protein>
    <submittedName>
        <fullName evidence="5">Bacteriophage gp30 protein</fullName>
    </submittedName>
    <submittedName>
        <fullName evidence="6">VRR-NUC domain-containing protein</fullName>
    </submittedName>
</protein>
<evidence type="ECO:0000313" key="6">
    <source>
        <dbReference type="EMBL" id="MTV53050.1"/>
    </source>
</evidence>
<evidence type="ECO:0000259" key="4">
    <source>
        <dbReference type="SMART" id="SM00990"/>
    </source>
</evidence>
<evidence type="ECO:0000313" key="8">
    <source>
        <dbReference type="Proteomes" id="UP000622638"/>
    </source>
</evidence>
<dbReference type="EMBL" id="BMKG01000013">
    <property type="protein sequence ID" value="GGC07838.1"/>
    <property type="molecule type" value="Genomic_DNA"/>
</dbReference>
<dbReference type="Proteomes" id="UP000622638">
    <property type="component" value="Unassembled WGS sequence"/>
</dbReference>